<comment type="subcellular location">
    <subcellularLocation>
        <location evidence="2">Cytoplasm</location>
    </subcellularLocation>
    <subcellularLocation>
        <location evidence="1">Endomembrane system</location>
    </subcellularLocation>
</comment>
<feature type="region of interest" description="Disordered" evidence="8">
    <location>
        <begin position="300"/>
        <end position="595"/>
    </location>
</feature>
<feature type="compositionally biased region" description="Polar residues" evidence="8">
    <location>
        <begin position="474"/>
        <end position="483"/>
    </location>
</feature>
<dbReference type="SUPFAM" id="SSF50044">
    <property type="entry name" value="SH3-domain"/>
    <property type="match status" value="1"/>
</dbReference>
<gene>
    <name evidence="10" type="primary">BIN2</name>
</gene>
<dbReference type="Bgee" id="ENSLACG00000018956">
    <property type="expression patterns" value="Expressed in pectoral fin and 2 other cell types or tissues"/>
</dbReference>
<keyword evidence="3" id="KW-0728">SH3 domain</keyword>
<keyword evidence="11" id="KW-1185">Reference proteome</keyword>
<evidence type="ECO:0000259" key="9">
    <source>
        <dbReference type="PROSITE" id="PS51021"/>
    </source>
</evidence>
<dbReference type="InterPro" id="IPR004148">
    <property type="entry name" value="BAR_dom"/>
</dbReference>
<dbReference type="InterPro" id="IPR003005">
    <property type="entry name" value="Amphiphysin"/>
</dbReference>
<dbReference type="PROSITE" id="PS51021">
    <property type="entry name" value="BAR"/>
    <property type="match status" value="1"/>
</dbReference>
<feature type="compositionally biased region" description="Basic and acidic residues" evidence="8">
    <location>
        <begin position="333"/>
        <end position="348"/>
    </location>
</feature>
<organism evidence="10 11">
    <name type="scientific">Latimeria chalumnae</name>
    <name type="common">Coelacanth</name>
    <dbReference type="NCBI Taxonomy" id="7897"/>
    <lineage>
        <taxon>Eukaryota</taxon>
        <taxon>Metazoa</taxon>
        <taxon>Chordata</taxon>
        <taxon>Craniata</taxon>
        <taxon>Vertebrata</taxon>
        <taxon>Euteleostomi</taxon>
        <taxon>Coelacanthiformes</taxon>
        <taxon>Coelacanthidae</taxon>
        <taxon>Latimeria</taxon>
    </lineage>
</organism>
<feature type="compositionally biased region" description="Polar residues" evidence="8">
    <location>
        <begin position="300"/>
        <end position="313"/>
    </location>
</feature>
<name>H3BI54_LATCH</name>
<dbReference type="HOGENOM" id="CLU_017859_4_0_1"/>
<evidence type="ECO:0000256" key="6">
    <source>
        <dbReference type="ARBA" id="ARBA00023136"/>
    </source>
</evidence>
<feature type="coiled-coil region" evidence="7">
    <location>
        <begin position="155"/>
        <end position="189"/>
    </location>
</feature>
<dbReference type="eggNOG" id="KOG3771">
    <property type="taxonomic scope" value="Eukaryota"/>
</dbReference>
<reference evidence="11" key="1">
    <citation type="submission" date="2011-08" db="EMBL/GenBank/DDBJ databases">
        <title>The draft genome of Latimeria chalumnae.</title>
        <authorList>
            <person name="Di Palma F."/>
            <person name="Alfoldi J."/>
            <person name="Johnson J."/>
            <person name="Berlin A."/>
            <person name="Gnerre S."/>
            <person name="Jaffe D."/>
            <person name="MacCallum I."/>
            <person name="Young S."/>
            <person name="Walker B.J."/>
            <person name="Lander E."/>
            <person name="Lindblad-Toh K."/>
        </authorList>
    </citation>
    <scope>NUCLEOTIDE SEQUENCE [LARGE SCALE GENOMIC DNA]</scope>
    <source>
        <strain evidence="11">Wild caught</strain>
    </source>
</reference>
<dbReference type="Proteomes" id="UP000008672">
    <property type="component" value="Unassembled WGS sequence"/>
</dbReference>
<dbReference type="PRINTS" id="PR01251">
    <property type="entry name" value="AMPHIPHYSIN"/>
</dbReference>
<dbReference type="GO" id="GO:0071800">
    <property type="term" value="P:podosome assembly"/>
    <property type="evidence" value="ECO:0007669"/>
    <property type="project" value="TreeGrafter"/>
</dbReference>
<dbReference type="EMBL" id="AFYH01001756">
    <property type="status" value="NOT_ANNOTATED_CDS"/>
    <property type="molecule type" value="Genomic_DNA"/>
</dbReference>
<accession>H3BI54</accession>
<dbReference type="EMBL" id="AFYH01001757">
    <property type="status" value="NOT_ANNOTATED_CDS"/>
    <property type="molecule type" value="Genomic_DNA"/>
</dbReference>
<protein>
    <submittedName>
        <fullName evidence="10">Bridging integrator 2</fullName>
    </submittedName>
</protein>
<dbReference type="STRING" id="7897.ENSLACP00000021575"/>
<dbReference type="PANTHER" id="PTHR46514:SF1">
    <property type="entry name" value="BRIDGING INTEGRATOR 2"/>
    <property type="match status" value="1"/>
</dbReference>
<dbReference type="GO" id="GO:0002102">
    <property type="term" value="C:podosome"/>
    <property type="evidence" value="ECO:0007669"/>
    <property type="project" value="TreeGrafter"/>
</dbReference>
<evidence type="ECO:0000313" key="11">
    <source>
        <dbReference type="Proteomes" id="UP000008672"/>
    </source>
</evidence>
<dbReference type="Gene3D" id="1.20.1270.60">
    <property type="entry name" value="Arfaptin homology (AH) domain/BAR domain"/>
    <property type="match status" value="1"/>
</dbReference>
<feature type="compositionally biased region" description="Polar residues" evidence="8">
    <location>
        <begin position="513"/>
        <end position="536"/>
    </location>
</feature>
<dbReference type="InterPro" id="IPR027267">
    <property type="entry name" value="AH/BAR_dom_sf"/>
</dbReference>
<dbReference type="GO" id="GO:0097320">
    <property type="term" value="P:plasma membrane tubulation"/>
    <property type="evidence" value="ECO:0007669"/>
    <property type="project" value="TreeGrafter"/>
</dbReference>
<dbReference type="PANTHER" id="PTHR46514">
    <property type="entry name" value="AMPHIPHYSIN"/>
    <property type="match status" value="1"/>
</dbReference>
<dbReference type="FunFam" id="1.20.1270.60:FF:000013">
    <property type="entry name" value="Amphiphysin isoform 2"/>
    <property type="match status" value="1"/>
</dbReference>
<feature type="compositionally biased region" description="Basic and acidic residues" evidence="8">
    <location>
        <begin position="359"/>
        <end position="373"/>
    </location>
</feature>
<dbReference type="InParanoid" id="H3BI54"/>
<keyword evidence="4" id="KW-0963">Cytoplasm</keyword>
<dbReference type="Ensembl" id="ENSLACT00000021716.1">
    <property type="protein sequence ID" value="ENSLACP00000021575.1"/>
    <property type="gene ID" value="ENSLACG00000018956.1"/>
</dbReference>
<evidence type="ECO:0000256" key="4">
    <source>
        <dbReference type="ARBA" id="ARBA00022490"/>
    </source>
</evidence>
<dbReference type="GO" id="GO:0012505">
    <property type="term" value="C:endomembrane system"/>
    <property type="evidence" value="ECO:0007669"/>
    <property type="project" value="UniProtKB-SubCell"/>
</dbReference>
<evidence type="ECO:0000256" key="2">
    <source>
        <dbReference type="ARBA" id="ARBA00004496"/>
    </source>
</evidence>
<dbReference type="GeneTree" id="ENSGT00950000182882"/>
<keyword evidence="6" id="KW-0472">Membrane</keyword>
<evidence type="ECO:0000256" key="1">
    <source>
        <dbReference type="ARBA" id="ARBA00004308"/>
    </source>
</evidence>
<evidence type="ECO:0000313" key="10">
    <source>
        <dbReference type="Ensembl" id="ENSLACP00000021575.1"/>
    </source>
</evidence>
<feature type="region of interest" description="Disordered" evidence="8">
    <location>
        <begin position="647"/>
        <end position="666"/>
    </location>
</feature>
<dbReference type="FunCoup" id="H3BI54">
    <property type="interactions" value="167"/>
</dbReference>
<dbReference type="GO" id="GO:0001891">
    <property type="term" value="C:phagocytic cup"/>
    <property type="evidence" value="ECO:0007669"/>
    <property type="project" value="TreeGrafter"/>
</dbReference>
<feature type="domain" description="BAR" evidence="9">
    <location>
        <begin position="27"/>
        <end position="243"/>
    </location>
</feature>
<dbReference type="SUPFAM" id="SSF103657">
    <property type="entry name" value="BAR/IMD domain-like"/>
    <property type="match status" value="1"/>
</dbReference>
<dbReference type="Pfam" id="PF03114">
    <property type="entry name" value="BAR"/>
    <property type="match status" value="1"/>
</dbReference>
<reference evidence="10" key="2">
    <citation type="submission" date="2025-08" db="UniProtKB">
        <authorList>
            <consortium name="Ensembl"/>
        </authorList>
    </citation>
    <scope>IDENTIFICATION</scope>
</reference>
<reference evidence="10" key="3">
    <citation type="submission" date="2025-09" db="UniProtKB">
        <authorList>
            <consortium name="Ensembl"/>
        </authorList>
    </citation>
    <scope>IDENTIFICATION</scope>
</reference>
<dbReference type="GO" id="GO:0006911">
    <property type="term" value="P:phagocytosis, engulfment"/>
    <property type="evidence" value="ECO:0007669"/>
    <property type="project" value="TreeGrafter"/>
</dbReference>
<evidence type="ECO:0000256" key="7">
    <source>
        <dbReference type="SAM" id="Coils"/>
    </source>
</evidence>
<dbReference type="OMA" id="HETHQES"/>
<sequence>MADAKPGGAGQFAKLFQKQLSRAQEKVLQKLGKTAETKDEQFEKCAQNFYQQQSEGTRLHKDLKAFLNAVKVMHETSKRLSETMQEVYESDWDGFEDLKSIVTNNDLLWTDYEEKFADQTVRTMDTYMSHFPEIKDRIAKRGRKLVDYDSARHHLEALQSAKKKDEAKIAKAEEEFNKAQAVFEEINMELRDELPSLYNSRIGCYVNIFQNISNLKDTFFKEMSKLNHDLYNLMTKVEKQHSDIVFIIKGVSSTKRRSLMISSPIPPTSTSFSYPEKSLDESVSSNVESSNVELSASLNADATTSQPPESSEATAAGGQERLANGSPSLEPTSESHPEVSSTSEDKPNADGLPSSESTSESHSEAPTNEDKPDVTGSSSPAPVSETHPVAQSTNGDESDIPSTFEEVQSVSKDPSPPNEPFSLTSAAKPDPDGKETSPVEDTPSVPQGSGDIPCVAQEASSTGVAETESKILKETSSTPTVTGNEDAKETTENSVLTLSEGVKESEVQDDACSLTSTADKSSNHENIQVLQAQSACQLPREHEGASSSEPTSDLDTGSLELPPTQAEPIPDPSENCSGTEDRTNSKPNDPELPPGFLYKVEAVQASVSDTDNQLHFDKGDVILVLGGSDKEAEGLLVGTKERDWMEHRSLPERKGTFPEKLTKRLS</sequence>
<keyword evidence="5 7" id="KW-0175">Coiled coil</keyword>
<dbReference type="GO" id="GO:0005543">
    <property type="term" value="F:phospholipid binding"/>
    <property type="evidence" value="ECO:0007669"/>
    <property type="project" value="TreeGrafter"/>
</dbReference>
<evidence type="ECO:0000256" key="5">
    <source>
        <dbReference type="ARBA" id="ARBA00023054"/>
    </source>
</evidence>
<dbReference type="SMART" id="SM00721">
    <property type="entry name" value="BAR"/>
    <property type="match status" value="1"/>
</dbReference>
<dbReference type="AlphaFoldDB" id="H3BI54"/>
<dbReference type="Gene3D" id="2.30.30.40">
    <property type="entry name" value="SH3 Domains"/>
    <property type="match status" value="1"/>
</dbReference>
<dbReference type="InterPro" id="IPR036028">
    <property type="entry name" value="SH3-like_dom_sf"/>
</dbReference>
<evidence type="ECO:0000256" key="8">
    <source>
        <dbReference type="SAM" id="MobiDB-lite"/>
    </source>
</evidence>
<feature type="compositionally biased region" description="Polar residues" evidence="8">
    <location>
        <begin position="545"/>
        <end position="555"/>
    </location>
</feature>
<proteinExistence type="predicted"/>
<dbReference type="GO" id="GO:0005737">
    <property type="term" value="C:cytoplasm"/>
    <property type="evidence" value="ECO:0007669"/>
    <property type="project" value="UniProtKB-SubCell"/>
</dbReference>
<evidence type="ECO:0000256" key="3">
    <source>
        <dbReference type="ARBA" id="ARBA00022443"/>
    </source>
</evidence>